<dbReference type="InterPro" id="IPR016162">
    <property type="entry name" value="Ald_DH_N"/>
</dbReference>
<dbReference type="GO" id="GO:0016620">
    <property type="term" value="F:oxidoreductase activity, acting on the aldehyde or oxo group of donors, NAD or NADP as acceptor"/>
    <property type="evidence" value="ECO:0007669"/>
    <property type="project" value="InterPro"/>
</dbReference>
<evidence type="ECO:0000313" key="7">
    <source>
        <dbReference type="Proteomes" id="UP000015531"/>
    </source>
</evidence>
<reference evidence="6 7" key="1">
    <citation type="journal article" date="2013" name="Genome Announc.">
        <title>Draft Genome Sequence of Sphingobium lactosutens Strain DS20T, Isolated from a Hexachlorocyclohexane Dumpsite.</title>
        <authorList>
            <person name="Kumar R."/>
            <person name="Dwivedi V."/>
            <person name="Negi V."/>
            <person name="Khurana J.P."/>
            <person name="Lal R."/>
        </authorList>
    </citation>
    <scope>NUCLEOTIDE SEQUENCE [LARGE SCALE GENOMIC DNA]</scope>
    <source>
        <strain evidence="6 7">DS20</strain>
    </source>
</reference>
<evidence type="ECO:0000256" key="3">
    <source>
        <dbReference type="PROSITE-ProRule" id="PRU10007"/>
    </source>
</evidence>
<keyword evidence="7" id="KW-1185">Reference proteome</keyword>
<dbReference type="Gene3D" id="3.40.605.10">
    <property type="entry name" value="Aldehyde Dehydrogenase, Chain A, domain 1"/>
    <property type="match status" value="1"/>
</dbReference>
<organism evidence="6 7">
    <name type="scientific">Sphingobium lactosutens DS20</name>
    <dbReference type="NCBI Taxonomy" id="1331060"/>
    <lineage>
        <taxon>Bacteria</taxon>
        <taxon>Pseudomonadati</taxon>
        <taxon>Pseudomonadota</taxon>
        <taxon>Alphaproteobacteria</taxon>
        <taxon>Sphingomonadales</taxon>
        <taxon>Sphingomonadaceae</taxon>
        <taxon>Sphingobium</taxon>
    </lineage>
</organism>
<sequence>MRDPSTEDVIAEVPLASRADVELAVRSARQAFDDGRWRYMAPTSRERILLKFADLIERDADNLAELETLEQGKSLAIARYVEVAGGVDFARYAAGLATKITGMTFDVSIPTPPGLRSTAYTRREPVGVVAGIVPWNFPFAIAIWKIFPALAAGCSVVLKPTELTPLTAIRLAELAFEAGVPAGILNVIIGDGEAGSALVASNDVAKISFTGSTATGKAIAKVAADRMARVSLELGGKNPAVVLDDADLEQTVGGLMLGAFLNQGQVCCSASRVYVTAGLFDRVVTGLEGAVKTLTLGAGLDPNAQVNPLVSAQHRDRVLQFLSEADGKAELLHGAQVPDRGYFVAPTVVVNAEASLRLTHEEVFGPVLTVTRVADAEEAIRRANDNSYGLAASLWTRDLKACLDIVPQLHAGTVWVNTHIPLDPALPFGGFKQSGNAREFGPRWAEAYTEEKSVCIVH</sequence>
<dbReference type="PATRIC" id="fig|1331060.3.peg.4611"/>
<comment type="caution">
    <text evidence="6">The sequence shown here is derived from an EMBL/GenBank/DDBJ whole genome shotgun (WGS) entry which is preliminary data.</text>
</comment>
<proteinExistence type="inferred from homology"/>
<evidence type="ECO:0000313" key="6">
    <source>
        <dbReference type="EMBL" id="EQB11427.1"/>
    </source>
</evidence>
<feature type="active site" evidence="3">
    <location>
        <position position="233"/>
    </location>
</feature>
<feature type="domain" description="Aldehyde dehydrogenase" evidence="5">
    <location>
        <begin position="2"/>
        <end position="454"/>
    </location>
</feature>
<dbReference type="InterPro" id="IPR016161">
    <property type="entry name" value="Ald_DH/histidinol_DH"/>
</dbReference>
<evidence type="ECO:0000256" key="2">
    <source>
        <dbReference type="ARBA" id="ARBA00023002"/>
    </source>
</evidence>
<name>T0HEJ1_9SPHN</name>
<protein>
    <recommendedName>
        <fullName evidence="5">Aldehyde dehydrogenase domain-containing protein</fullName>
    </recommendedName>
</protein>
<evidence type="ECO:0000256" key="1">
    <source>
        <dbReference type="ARBA" id="ARBA00009986"/>
    </source>
</evidence>
<dbReference type="FunFam" id="3.40.605.10:FF:000007">
    <property type="entry name" value="NAD/NADP-dependent betaine aldehyde dehydrogenase"/>
    <property type="match status" value="1"/>
</dbReference>
<dbReference type="EMBL" id="ATDP01000107">
    <property type="protein sequence ID" value="EQB11427.1"/>
    <property type="molecule type" value="Genomic_DNA"/>
</dbReference>
<accession>T0HEJ1</accession>
<dbReference type="AlphaFoldDB" id="T0HEJ1"/>
<keyword evidence="2 4" id="KW-0560">Oxidoreductase</keyword>
<dbReference type="eggNOG" id="COG1012">
    <property type="taxonomic scope" value="Bacteria"/>
</dbReference>
<comment type="similarity">
    <text evidence="1 4">Belongs to the aldehyde dehydrogenase family.</text>
</comment>
<dbReference type="Proteomes" id="UP000015531">
    <property type="component" value="Unassembled WGS sequence"/>
</dbReference>
<dbReference type="PROSITE" id="PS00687">
    <property type="entry name" value="ALDEHYDE_DEHYDR_GLU"/>
    <property type="match status" value="1"/>
</dbReference>
<dbReference type="SUPFAM" id="SSF53720">
    <property type="entry name" value="ALDH-like"/>
    <property type="match status" value="1"/>
</dbReference>
<dbReference type="PANTHER" id="PTHR11699">
    <property type="entry name" value="ALDEHYDE DEHYDROGENASE-RELATED"/>
    <property type="match status" value="1"/>
</dbReference>
<dbReference type="InterPro" id="IPR016163">
    <property type="entry name" value="Ald_DH_C"/>
</dbReference>
<evidence type="ECO:0000256" key="4">
    <source>
        <dbReference type="RuleBase" id="RU003345"/>
    </source>
</evidence>
<dbReference type="Pfam" id="PF00171">
    <property type="entry name" value="Aldedh"/>
    <property type="match status" value="1"/>
</dbReference>
<dbReference type="InterPro" id="IPR015590">
    <property type="entry name" value="Aldehyde_DH_dom"/>
</dbReference>
<gene>
    <name evidence="6" type="ORF">RLDS_23780</name>
</gene>
<evidence type="ECO:0000259" key="5">
    <source>
        <dbReference type="Pfam" id="PF00171"/>
    </source>
</evidence>
<dbReference type="InterPro" id="IPR029510">
    <property type="entry name" value="Ald_DH_CS_GLU"/>
</dbReference>
<dbReference type="Gene3D" id="3.40.309.10">
    <property type="entry name" value="Aldehyde Dehydrogenase, Chain A, domain 2"/>
    <property type="match status" value="1"/>
</dbReference>